<keyword evidence="3" id="KW-1185">Reference proteome</keyword>
<gene>
    <name evidence="2" type="ORF">CTEN210_09972</name>
</gene>
<sequence>MTSWDRSRFIPWSRLQDVSAPEYENAKEHLYRKLNKEAAKEKEALSGNIQQGSTEFVPPEVQKKKSGLLRGVDYNTPDLIRSMAFGGSIGSITGAVFGFMDGMRTAGESPILKKASNMAKGKFLMQGTTRAAGVFGVFFAGFHSLKYGIKVAADPGIVWETIGASVVGIGALSIKPAMRANIPYAGMLIGMDIFSNYMRETQ</sequence>
<evidence type="ECO:0000256" key="1">
    <source>
        <dbReference type="SAM" id="Phobius"/>
    </source>
</evidence>
<comment type="caution">
    <text evidence="2">The sequence shown here is derived from an EMBL/GenBank/DDBJ whole genome shotgun (WGS) entry which is preliminary data.</text>
</comment>
<reference evidence="2 3" key="1">
    <citation type="journal article" date="2021" name="Sci. Rep.">
        <title>The genome of the diatom Chaetoceros tenuissimus carries an ancient integrated fragment of an extant virus.</title>
        <authorList>
            <person name="Hongo Y."/>
            <person name="Kimura K."/>
            <person name="Takaki Y."/>
            <person name="Yoshida Y."/>
            <person name="Baba S."/>
            <person name="Kobayashi G."/>
            <person name="Nagasaki K."/>
            <person name="Hano T."/>
            <person name="Tomaru Y."/>
        </authorList>
    </citation>
    <scope>NUCLEOTIDE SEQUENCE [LARGE SCALE GENOMIC DNA]</scope>
    <source>
        <strain evidence="2 3">NIES-3715</strain>
    </source>
</reference>
<dbReference type="Proteomes" id="UP001054902">
    <property type="component" value="Unassembled WGS sequence"/>
</dbReference>
<proteinExistence type="predicted"/>
<feature type="transmembrane region" description="Helical" evidence="1">
    <location>
        <begin position="157"/>
        <end position="174"/>
    </location>
</feature>
<feature type="transmembrane region" description="Helical" evidence="1">
    <location>
        <begin position="123"/>
        <end position="145"/>
    </location>
</feature>
<organism evidence="2 3">
    <name type="scientific">Chaetoceros tenuissimus</name>
    <dbReference type="NCBI Taxonomy" id="426638"/>
    <lineage>
        <taxon>Eukaryota</taxon>
        <taxon>Sar</taxon>
        <taxon>Stramenopiles</taxon>
        <taxon>Ochrophyta</taxon>
        <taxon>Bacillariophyta</taxon>
        <taxon>Coscinodiscophyceae</taxon>
        <taxon>Chaetocerotophycidae</taxon>
        <taxon>Chaetocerotales</taxon>
        <taxon>Chaetocerotaceae</taxon>
        <taxon>Chaetoceros</taxon>
    </lineage>
</organism>
<evidence type="ECO:0000313" key="3">
    <source>
        <dbReference type="Proteomes" id="UP001054902"/>
    </source>
</evidence>
<keyword evidence="1" id="KW-0812">Transmembrane</keyword>
<keyword evidence="1" id="KW-1133">Transmembrane helix</keyword>
<protein>
    <submittedName>
        <fullName evidence="2">Uncharacterized protein</fullName>
    </submittedName>
</protein>
<keyword evidence="1" id="KW-0472">Membrane</keyword>
<dbReference type="AlphaFoldDB" id="A0AAD3CYI3"/>
<name>A0AAD3CYI3_9STRA</name>
<dbReference type="EMBL" id="BLLK01000047">
    <property type="protein sequence ID" value="GFH53496.1"/>
    <property type="molecule type" value="Genomic_DNA"/>
</dbReference>
<evidence type="ECO:0000313" key="2">
    <source>
        <dbReference type="EMBL" id="GFH53496.1"/>
    </source>
</evidence>
<accession>A0AAD3CYI3</accession>